<evidence type="ECO:0000259" key="5">
    <source>
        <dbReference type="Pfam" id="PF01134"/>
    </source>
</evidence>
<evidence type="ECO:0000256" key="3">
    <source>
        <dbReference type="ARBA" id="ARBA00022630"/>
    </source>
</evidence>
<dbReference type="FunFam" id="3.50.50.60:FF:000002">
    <property type="entry name" value="tRNA uridine 5-carboxymethylaminomethyl modification enzyme MnmG"/>
    <property type="match status" value="1"/>
</dbReference>
<evidence type="ECO:0000256" key="1">
    <source>
        <dbReference type="ARBA" id="ARBA00001974"/>
    </source>
</evidence>
<dbReference type="PANTHER" id="PTHR11806:SF0">
    <property type="entry name" value="PROTEIN MTO1 HOMOLOG, MITOCHONDRIAL"/>
    <property type="match status" value="1"/>
</dbReference>
<organism evidence="6 7">
    <name type="scientific">Oncorhynchus tshawytscha</name>
    <name type="common">Chinook salmon</name>
    <name type="synonym">Salmo tshawytscha</name>
    <dbReference type="NCBI Taxonomy" id="74940"/>
    <lineage>
        <taxon>Eukaryota</taxon>
        <taxon>Metazoa</taxon>
        <taxon>Chordata</taxon>
        <taxon>Craniata</taxon>
        <taxon>Vertebrata</taxon>
        <taxon>Euteleostomi</taxon>
        <taxon>Actinopterygii</taxon>
        <taxon>Neopterygii</taxon>
        <taxon>Teleostei</taxon>
        <taxon>Protacanthopterygii</taxon>
        <taxon>Salmoniformes</taxon>
        <taxon>Salmonidae</taxon>
        <taxon>Salmoninae</taxon>
        <taxon>Oncorhynchus</taxon>
    </lineage>
</organism>
<evidence type="ECO:0000256" key="4">
    <source>
        <dbReference type="ARBA" id="ARBA00022827"/>
    </source>
</evidence>
<dbReference type="GeneTree" id="ENSGT00390000011297"/>
<keyword evidence="3" id="KW-0285">Flavoprotein</keyword>
<dbReference type="Pfam" id="PF01134">
    <property type="entry name" value="GIDA"/>
    <property type="match status" value="1"/>
</dbReference>
<reference evidence="6" key="3">
    <citation type="submission" date="2025-09" db="UniProtKB">
        <authorList>
            <consortium name="Ensembl"/>
        </authorList>
    </citation>
    <scope>IDENTIFICATION</scope>
</reference>
<keyword evidence="4" id="KW-0274">FAD</keyword>
<protein>
    <recommendedName>
        <fullName evidence="5">MnmG N-terminal domain-containing protein</fullName>
    </recommendedName>
</protein>
<dbReference type="InterPro" id="IPR036188">
    <property type="entry name" value="FAD/NAD-bd_sf"/>
</dbReference>
<dbReference type="GO" id="GO:0005829">
    <property type="term" value="C:cytosol"/>
    <property type="evidence" value="ECO:0007669"/>
    <property type="project" value="TreeGrafter"/>
</dbReference>
<dbReference type="GO" id="GO:0002098">
    <property type="term" value="P:tRNA wobble uridine modification"/>
    <property type="evidence" value="ECO:0007669"/>
    <property type="project" value="InterPro"/>
</dbReference>
<comment type="cofactor">
    <cofactor evidence="1">
        <name>FAD</name>
        <dbReference type="ChEBI" id="CHEBI:57692"/>
    </cofactor>
</comment>
<sequence>NSDMRAVGKWTWLTLAIQNQNRVLYDLTRRQYDVIVVGGGHAGTEAAAAAARLGAETLLITQKIMTIGALSCNPSLGGVGKGQLVREVDALDGLCGRAGDSAGVHFSILNRSKGPAVWGPRAQLDRERYRQFIQSELLSTPRLTVLEGSVDELLVSQPNPEEPGHHRVTGIRLVDGSHPILSSSVVLTTGTFLSGSLFMGQTTSPGGRMGDAQSCAGLSYTLKETLGLRVGRLRTGTPPRIVKESVDLSLAQLQAPDKQPTPFSFLNTHTRCKPEEQLPCYLTHTTPGVERVVRESVHLNCHIQQDAKGPRYCPSIESRVLRFPGRRHQVWLEPEGLTSDLLYPQGLSMTMPPELQLRLLREIPALHRAEIRTPGYGVQYDFVCPTQLTPSLQVKSTQGLFLAGQINGTTGYEEAAAQGLWAGVNAGRTALSLPPMALSRTQSYIGVLIDDLVGRGVTEPYRMFTSRAEFRTYLRPDNADLRLTPRGFEEVGCVTLRRYKKAVSVRDGLQEALMALQSFLPISSADPVKLCQVECGASLHRYFQALAGPLRDIQRLVPEPLLHCLGCVLRVVVLLESEPLPQSKVLRALEQFFIKDLSTFLHSSFPQSLLVSQSLPLKNIPTPCFTIGFLQT</sequence>
<dbReference type="Ensembl" id="ENSOTST00005129026.1">
    <property type="protein sequence ID" value="ENSOTSP00005154162.1"/>
    <property type="gene ID" value="ENSOTSG00005003302.2"/>
</dbReference>
<evidence type="ECO:0000313" key="7">
    <source>
        <dbReference type="Proteomes" id="UP000694402"/>
    </source>
</evidence>
<dbReference type="PANTHER" id="PTHR11806">
    <property type="entry name" value="GLUCOSE INHIBITED DIVISION PROTEIN A"/>
    <property type="match status" value="1"/>
</dbReference>
<dbReference type="InterPro" id="IPR004416">
    <property type="entry name" value="MnmG"/>
</dbReference>
<dbReference type="Proteomes" id="UP000694402">
    <property type="component" value="Unassembled WGS sequence"/>
</dbReference>
<dbReference type="GO" id="GO:0050660">
    <property type="term" value="F:flavin adenine dinucleotide binding"/>
    <property type="evidence" value="ECO:0007669"/>
    <property type="project" value="InterPro"/>
</dbReference>
<gene>
    <name evidence="6" type="primary">MTO1</name>
</gene>
<dbReference type="PRINTS" id="PR00411">
    <property type="entry name" value="PNDRDTASEI"/>
</dbReference>
<accession>A0AAZ3SM22</accession>
<feature type="domain" description="MnmG N-terminal" evidence="5">
    <location>
        <begin position="33"/>
        <end position="431"/>
    </location>
</feature>
<reference evidence="6" key="2">
    <citation type="submission" date="2025-08" db="UniProtKB">
        <authorList>
            <consortium name="Ensembl"/>
        </authorList>
    </citation>
    <scope>IDENTIFICATION</scope>
</reference>
<name>A0AAZ3SM22_ONCTS</name>
<dbReference type="Gene3D" id="3.50.50.60">
    <property type="entry name" value="FAD/NAD(P)-binding domain"/>
    <property type="match status" value="2"/>
</dbReference>
<dbReference type="NCBIfam" id="TIGR00136">
    <property type="entry name" value="mnmG_gidA"/>
    <property type="match status" value="1"/>
</dbReference>
<reference evidence="7" key="1">
    <citation type="journal article" date="2018" name="PLoS ONE">
        <title>Chinook salmon (Oncorhynchus tshawytscha) genome and transcriptome.</title>
        <authorList>
            <person name="Christensen K.A."/>
            <person name="Leong J.S."/>
            <person name="Sakhrani D."/>
            <person name="Biagi C.A."/>
            <person name="Minkley D.R."/>
            <person name="Withler R.E."/>
            <person name="Rondeau E.B."/>
            <person name="Koop B.F."/>
            <person name="Devlin R.H."/>
        </authorList>
    </citation>
    <scope>NUCLEOTIDE SEQUENCE [LARGE SCALE GENOMIC DNA]</scope>
</reference>
<comment type="similarity">
    <text evidence="2">Belongs to the MnmG family.</text>
</comment>
<keyword evidence="7" id="KW-1185">Reference proteome</keyword>
<dbReference type="AlphaFoldDB" id="A0AAZ3SM22"/>
<dbReference type="InterPro" id="IPR040131">
    <property type="entry name" value="MnmG_N"/>
</dbReference>
<dbReference type="InterPro" id="IPR002218">
    <property type="entry name" value="MnmG-rel"/>
</dbReference>
<dbReference type="SUPFAM" id="SSF51905">
    <property type="entry name" value="FAD/NAD(P)-binding domain"/>
    <property type="match status" value="1"/>
</dbReference>
<proteinExistence type="inferred from homology"/>
<dbReference type="GO" id="GO:0030488">
    <property type="term" value="P:tRNA methylation"/>
    <property type="evidence" value="ECO:0007669"/>
    <property type="project" value="TreeGrafter"/>
</dbReference>
<dbReference type="FunFam" id="3.50.50.60:FF:000082">
    <property type="entry name" value="protein MTO1 homolog, mitochondrial isoform X1"/>
    <property type="match status" value="1"/>
</dbReference>
<evidence type="ECO:0000313" key="6">
    <source>
        <dbReference type="Ensembl" id="ENSOTSP00005154162.1"/>
    </source>
</evidence>
<evidence type="ECO:0000256" key="2">
    <source>
        <dbReference type="ARBA" id="ARBA00007653"/>
    </source>
</evidence>